<sequence>MIVLFAASVISFRLVKALWLNSVDVFGVIIAIGYACLIWTAGCMMTLVIRRRREFAMWLNATVILDRKLKRIFPGAYIHGMETQQKKIHQYEFLLRSVSFIHWPLNFGIIAIFFEKFDPVNRFFVEYIGIKPKWNVMFISIAIGEAWFGYLLSHTFAIVLSVIVLYITMDLWLISFSNGFGTYYERPVGVSKQMMGEAHLRFYRCQQVLSNMTNGFTASILFTVHHACFIVAHIVGNYAILTRTSDASFVMRVAPVVVAPLGYWGTYSEISLISNFREGSENFIRKCRVHYGTERYLRRGFRACRPFNTCTGHPFFCIQTKAFFSMFVRIIVEMTINLKLSLP</sequence>
<dbReference type="EMBL" id="CAXLJM020000024">
    <property type="protein sequence ID" value="CAL8091881.1"/>
    <property type="molecule type" value="Genomic_DNA"/>
</dbReference>
<keyword evidence="3" id="KW-1185">Reference proteome</keyword>
<feature type="transmembrane region" description="Helical" evidence="1">
    <location>
        <begin position="216"/>
        <end position="241"/>
    </location>
</feature>
<keyword evidence="1" id="KW-1133">Transmembrane helix</keyword>
<feature type="transmembrane region" description="Helical" evidence="1">
    <location>
        <begin position="157"/>
        <end position="176"/>
    </location>
</feature>
<organism evidence="2 3">
    <name type="scientific">Orchesella dallaii</name>
    <dbReference type="NCBI Taxonomy" id="48710"/>
    <lineage>
        <taxon>Eukaryota</taxon>
        <taxon>Metazoa</taxon>
        <taxon>Ecdysozoa</taxon>
        <taxon>Arthropoda</taxon>
        <taxon>Hexapoda</taxon>
        <taxon>Collembola</taxon>
        <taxon>Entomobryomorpha</taxon>
        <taxon>Entomobryoidea</taxon>
        <taxon>Orchesellidae</taxon>
        <taxon>Orchesellinae</taxon>
        <taxon>Orchesella</taxon>
    </lineage>
</organism>
<comment type="caution">
    <text evidence="2">The sequence shown here is derived from an EMBL/GenBank/DDBJ whole genome shotgun (WGS) entry which is preliminary data.</text>
</comment>
<feature type="transmembrane region" description="Helical" evidence="1">
    <location>
        <begin position="93"/>
        <end position="114"/>
    </location>
</feature>
<gene>
    <name evidence="2" type="ORF">ODALV1_LOCUS8056</name>
</gene>
<name>A0ABP1QBD2_9HEXA</name>
<feature type="transmembrane region" description="Helical" evidence="1">
    <location>
        <begin position="27"/>
        <end position="49"/>
    </location>
</feature>
<reference evidence="2 3" key="1">
    <citation type="submission" date="2024-08" db="EMBL/GenBank/DDBJ databases">
        <authorList>
            <person name="Cucini C."/>
            <person name="Frati F."/>
        </authorList>
    </citation>
    <scope>NUCLEOTIDE SEQUENCE [LARGE SCALE GENOMIC DNA]</scope>
</reference>
<accession>A0ABP1QBD2</accession>
<dbReference type="Proteomes" id="UP001642540">
    <property type="component" value="Unassembled WGS sequence"/>
</dbReference>
<evidence type="ECO:0000313" key="3">
    <source>
        <dbReference type="Proteomes" id="UP001642540"/>
    </source>
</evidence>
<evidence type="ECO:0008006" key="4">
    <source>
        <dbReference type="Google" id="ProtNLM"/>
    </source>
</evidence>
<keyword evidence="1" id="KW-0812">Transmembrane</keyword>
<keyword evidence="1" id="KW-0472">Membrane</keyword>
<evidence type="ECO:0000313" key="2">
    <source>
        <dbReference type="EMBL" id="CAL8091881.1"/>
    </source>
</evidence>
<protein>
    <recommendedName>
        <fullName evidence="4">Odorant receptor</fullName>
    </recommendedName>
</protein>
<proteinExistence type="predicted"/>
<evidence type="ECO:0000256" key="1">
    <source>
        <dbReference type="SAM" id="Phobius"/>
    </source>
</evidence>
<feature type="transmembrane region" description="Helical" evidence="1">
    <location>
        <begin position="134"/>
        <end position="152"/>
    </location>
</feature>